<dbReference type="AlphaFoldDB" id="A0A183E6C1"/>
<reference evidence="1 2" key="2">
    <citation type="submission" date="2018-11" db="EMBL/GenBank/DDBJ databases">
        <authorList>
            <consortium name="Pathogen Informatics"/>
        </authorList>
    </citation>
    <scope>NUCLEOTIDE SEQUENCE [LARGE SCALE GENOMIC DNA]</scope>
</reference>
<evidence type="ECO:0000313" key="3">
    <source>
        <dbReference type="WBParaSite" id="GPUH_0001653401-mRNA-1"/>
    </source>
</evidence>
<organism evidence="3">
    <name type="scientific">Gongylonema pulchrum</name>
    <dbReference type="NCBI Taxonomy" id="637853"/>
    <lineage>
        <taxon>Eukaryota</taxon>
        <taxon>Metazoa</taxon>
        <taxon>Ecdysozoa</taxon>
        <taxon>Nematoda</taxon>
        <taxon>Chromadorea</taxon>
        <taxon>Rhabditida</taxon>
        <taxon>Spirurina</taxon>
        <taxon>Spiruromorpha</taxon>
        <taxon>Spiruroidea</taxon>
        <taxon>Gongylonematidae</taxon>
        <taxon>Gongylonema</taxon>
    </lineage>
</organism>
<dbReference type="InterPro" id="IPR050716">
    <property type="entry name" value="MAGUK"/>
</dbReference>
<dbReference type="Gene3D" id="2.30.42.10">
    <property type="match status" value="1"/>
</dbReference>
<name>A0A183E6C1_9BILA</name>
<dbReference type="Proteomes" id="UP000271098">
    <property type="component" value="Unassembled WGS sequence"/>
</dbReference>
<sequence>METVPISSDAFLRIYECILECVEDEFGKLRKKLTAADLKRINVIHAILNNRGLRLSRIGEVALSEVVDTLLYEWEESAPPSEAVQQLVSLLSKPAIRNLFSVYDIVSSRTYAPQLPDVPYEVDDDDGIAVKLVRLVKTSEALGATIKCDADGRVFIARVIAGGVADRSGNIQVRVNFYSFQ</sequence>
<gene>
    <name evidence="1" type="ORF">GPUH_LOCUS16512</name>
</gene>
<keyword evidence="2" id="KW-1185">Reference proteome</keyword>
<dbReference type="WBParaSite" id="GPUH_0001653401-mRNA-1">
    <property type="protein sequence ID" value="GPUH_0001653401-mRNA-1"/>
    <property type="gene ID" value="GPUH_0001653401"/>
</dbReference>
<protein>
    <submittedName>
        <fullName evidence="3">F-actin-capping protein subunit alpha</fullName>
    </submittedName>
</protein>
<dbReference type="EMBL" id="UYRT01083854">
    <property type="protein sequence ID" value="VDN28035.1"/>
    <property type="molecule type" value="Genomic_DNA"/>
</dbReference>
<evidence type="ECO:0000313" key="1">
    <source>
        <dbReference type="EMBL" id="VDN28035.1"/>
    </source>
</evidence>
<proteinExistence type="predicted"/>
<dbReference type="OrthoDB" id="439127at2759"/>
<evidence type="ECO:0000313" key="2">
    <source>
        <dbReference type="Proteomes" id="UP000271098"/>
    </source>
</evidence>
<dbReference type="PANTHER" id="PTHR23122">
    <property type="entry name" value="MEMBRANE-ASSOCIATED GUANYLATE KINASE MAGUK"/>
    <property type="match status" value="1"/>
</dbReference>
<reference evidence="3" key="1">
    <citation type="submission" date="2016-06" db="UniProtKB">
        <authorList>
            <consortium name="WormBaseParasite"/>
        </authorList>
    </citation>
    <scope>IDENTIFICATION</scope>
</reference>
<dbReference type="InterPro" id="IPR036034">
    <property type="entry name" value="PDZ_sf"/>
</dbReference>
<dbReference type="SUPFAM" id="SSF50156">
    <property type="entry name" value="PDZ domain-like"/>
    <property type="match status" value="1"/>
</dbReference>
<accession>A0A183E6C1</accession>